<keyword evidence="2" id="KW-1133">Transmembrane helix</keyword>
<gene>
    <name evidence="4" type="ORF">DFJ65_2207</name>
</gene>
<feature type="compositionally biased region" description="Basic and acidic residues" evidence="1">
    <location>
        <begin position="164"/>
        <end position="220"/>
    </location>
</feature>
<evidence type="ECO:0000313" key="4">
    <source>
        <dbReference type="EMBL" id="REF31162.1"/>
    </source>
</evidence>
<feature type="compositionally biased region" description="Gly residues" evidence="1">
    <location>
        <begin position="237"/>
        <end position="247"/>
    </location>
</feature>
<dbReference type="Proteomes" id="UP000256253">
    <property type="component" value="Unassembled WGS sequence"/>
</dbReference>
<feature type="domain" description="YdbS-like PH" evidence="3">
    <location>
        <begin position="77"/>
        <end position="150"/>
    </location>
</feature>
<protein>
    <submittedName>
        <fullName evidence="4">PH (Pleckstrin Homology) domain-containing protein</fullName>
    </submittedName>
</protein>
<comment type="caution">
    <text evidence="4">The sequence shown here is derived from an EMBL/GenBank/DDBJ whole genome shotgun (WGS) entry which is preliminary data.</text>
</comment>
<dbReference type="EMBL" id="QTUA01000001">
    <property type="protein sequence ID" value="REF31162.1"/>
    <property type="molecule type" value="Genomic_DNA"/>
</dbReference>
<evidence type="ECO:0000256" key="1">
    <source>
        <dbReference type="SAM" id="MobiDB-lite"/>
    </source>
</evidence>
<dbReference type="PANTHER" id="PTHR37938:SF1">
    <property type="entry name" value="BLL0215 PROTEIN"/>
    <property type="match status" value="1"/>
</dbReference>
<organism evidence="4 5">
    <name type="scientific">Calidifontibacter indicus</name>
    <dbReference type="NCBI Taxonomy" id="419650"/>
    <lineage>
        <taxon>Bacteria</taxon>
        <taxon>Bacillati</taxon>
        <taxon>Actinomycetota</taxon>
        <taxon>Actinomycetes</taxon>
        <taxon>Micrococcales</taxon>
        <taxon>Dermacoccaceae</taxon>
        <taxon>Calidifontibacter</taxon>
    </lineage>
</organism>
<dbReference type="AlphaFoldDB" id="A0A3D9UNZ9"/>
<keyword evidence="5" id="KW-1185">Reference proteome</keyword>
<evidence type="ECO:0000313" key="5">
    <source>
        <dbReference type="Proteomes" id="UP000256253"/>
    </source>
</evidence>
<feature type="region of interest" description="Disordered" evidence="1">
    <location>
        <begin position="164"/>
        <end position="266"/>
    </location>
</feature>
<feature type="transmembrane region" description="Helical" evidence="2">
    <location>
        <begin position="25"/>
        <end position="46"/>
    </location>
</feature>
<accession>A0A3D9UNZ9</accession>
<evidence type="ECO:0000259" key="3">
    <source>
        <dbReference type="Pfam" id="PF03703"/>
    </source>
</evidence>
<name>A0A3D9UNZ9_9MICO</name>
<dbReference type="PANTHER" id="PTHR37938">
    <property type="entry name" value="BLL0215 PROTEIN"/>
    <property type="match status" value="1"/>
</dbReference>
<feature type="transmembrane region" description="Helical" evidence="2">
    <location>
        <begin position="52"/>
        <end position="72"/>
    </location>
</feature>
<keyword evidence="2" id="KW-0472">Membrane</keyword>
<sequence>MAFSSKHLTQGESIELEFRTHIKRIIGPILVILAMIVLGVLAYFYLPDSGQPWTLIAVLVLCLIVLFIWGLIPIWKWRNTVFVLTNRRLITRTGIMAKAGRDIPLFRINDVQYEKGVSDRMLGCGTLLISDASDQPQLRLEDIPHVESVQVKINELLFSHSDSLDEGGHRRGASRERFAAPRDERGRDERGRDERGRDERGRDERPFDQQRYDDRPRYDDYNDSTGSDDRPQPYADGTGGRAPGYDGGETRAMPQLPPEDGNPNRY</sequence>
<keyword evidence="2" id="KW-0812">Transmembrane</keyword>
<dbReference type="InterPro" id="IPR005182">
    <property type="entry name" value="YdbS-like_PH"/>
</dbReference>
<dbReference type="Pfam" id="PF03703">
    <property type="entry name" value="bPH_2"/>
    <property type="match status" value="1"/>
</dbReference>
<dbReference type="RefSeq" id="WP_170144063.1">
    <property type="nucleotide sequence ID" value="NZ_QTUA01000001.1"/>
</dbReference>
<proteinExistence type="predicted"/>
<reference evidence="4 5" key="1">
    <citation type="submission" date="2018-08" db="EMBL/GenBank/DDBJ databases">
        <title>Sequencing the genomes of 1000 actinobacteria strains.</title>
        <authorList>
            <person name="Klenk H.-P."/>
        </authorList>
    </citation>
    <scope>NUCLEOTIDE SEQUENCE [LARGE SCALE GENOMIC DNA]</scope>
    <source>
        <strain evidence="4 5">DSM 22967</strain>
    </source>
</reference>
<evidence type="ECO:0000256" key="2">
    <source>
        <dbReference type="SAM" id="Phobius"/>
    </source>
</evidence>